<keyword evidence="7" id="KW-1185">Reference proteome</keyword>
<dbReference type="AlphaFoldDB" id="A0A5N1JP64"/>
<comment type="caution">
    <text evidence="6">The sequence shown here is derived from an EMBL/GenBank/DDBJ whole genome shotgun (WGS) entry which is preliminary data.</text>
</comment>
<evidence type="ECO:0000256" key="4">
    <source>
        <dbReference type="ARBA" id="ARBA00023136"/>
    </source>
</evidence>
<keyword evidence="5" id="KW-1003">Cell membrane</keyword>
<dbReference type="GO" id="GO:0005886">
    <property type="term" value="C:plasma membrane"/>
    <property type="evidence" value="ECO:0007669"/>
    <property type="project" value="UniProtKB-SubCell"/>
</dbReference>
<dbReference type="RefSeq" id="WP_150875758.1">
    <property type="nucleotide sequence ID" value="NZ_VTWS01000001.1"/>
</dbReference>
<dbReference type="PANTHER" id="PTHR43701">
    <property type="entry name" value="MEMBRANE TRANSPORTER PROTEIN MJ0441-RELATED"/>
    <property type="match status" value="1"/>
</dbReference>
<dbReference type="Pfam" id="PF01925">
    <property type="entry name" value="TauE"/>
    <property type="match status" value="1"/>
</dbReference>
<name>A0A5N1JP64_9BACT</name>
<feature type="transmembrane region" description="Helical" evidence="5">
    <location>
        <begin position="186"/>
        <end position="204"/>
    </location>
</feature>
<dbReference type="EMBL" id="VTWS01000001">
    <property type="protein sequence ID" value="KAA9357628.1"/>
    <property type="molecule type" value="Genomic_DNA"/>
</dbReference>
<feature type="transmembrane region" description="Helical" evidence="5">
    <location>
        <begin position="154"/>
        <end position="180"/>
    </location>
</feature>
<feature type="transmembrane region" description="Helical" evidence="5">
    <location>
        <begin position="74"/>
        <end position="93"/>
    </location>
</feature>
<gene>
    <name evidence="6" type="ORF">F0P93_07825</name>
</gene>
<evidence type="ECO:0000256" key="1">
    <source>
        <dbReference type="ARBA" id="ARBA00004141"/>
    </source>
</evidence>
<dbReference type="InterPro" id="IPR051598">
    <property type="entry name" value="TSUP/Inactive_protease-like"/>
</dbReference>
<comment type="subcellular location">
    <subcellularLocation>
        <location evidence="5">Cell membrane</location>
        <topology evidence="5">Multi-pass membrane protein</topology>
    </subcellularLocation>
    <subcellularLocation>
        <location evidence="1">Membrane</location>
        <topology evidence="1">Multi-pass membrane protein</topology>
    </subcellularLocation>
</comment>
<evidence type="ECO:0000256" key="3">
    <source>
        <dbReference type="ARBA" id="ARBA00022989"/>
    </source>
</evidence>
<keyword evidence="3 5" id="KW-1133">Transmembrane helix</keyword>
<evidence type="ECO:0000313" key="6">
    <source>
        <dbReference type="EMBL" id="KAA9357628.1"/>
    </source>
</evidence>
<accession>A0A5N1JP64</accession>
<reference evidence="6 7" key="1">
    <citation type="submission" date="2019-09" db="EMBL/GenBank/DDBJ databases">
        <title>Genome Sequence of Larkinella sp MA1.</title>
        <authorList>
            <person name="Srinivasan S."/>
        </authorList>
    </citation>
    <scope>NUCLEOTIDE SEQUENCE [LARGE SCALE GENOMIC DNA]</scope>
    <source>
        <strain evidence="6 7">MA1</strain>
    </source>
</reference>
<sequence length="265" mass="28174">MSSHEILGFLASILIGITLGLIGGGGSILTLPVLVYLLGINPTVSTTYSLFVVGTTSLVGAVRYMQQRLVNYRAALAFSLPSFAAIYLTRTYLVPAIPDPVFSTPAFYLSKNVAIMVVFALVMLAASGSMIRDHRIETDTAQNRISPNLLATEGVLVGILTGVVGAGGGFLIIPSLVLLARLPIKMAVGTSLLIIAANSLIGFLSGLSLATIDWRFLLEFTALSILGILLGTYLTRFVSGPKLKKAFGWFVLAMGVYIIVKETFL</sequence>
<feature type="transmembrane region" description="Helical" evidence="5">
    <location>
        <begin position="44"/>
        <end position="62"/>
    </location>
</feature>
<comment type="similarity">
    <text evidence="5">Belongs to the 4-toluene sulfonate uptake permease (TSUP) (TC 2.A.102) family.</text>
</comment>
<feature type="transmembrane region" description="Helical" evidence="5">
    <location>
        <begin position="7"/>
        <end position="38"/>
    </location>
</feature>
<keyword evidence="2 5" id="KW-0812">Transmembrane</keyword>
<feature type="transmembrane region" description="Helical" evidence="5">
    <location>
        <begin position="113"/>
        <end position="133"/>
    </location>
</feature>
<dbReference type="InterPro" id="IPR002781">
    <property type="entry name" value="TM_pro_TauE-like"/>
</dbReference>
<proteinExistence type="inferred from homology"/>
<keyword evidence="4 5" id="KW-0472">Membrane</keyword>
<feature type="transmembrane region" description="Helical" evidence="5">
    <location>
        <begin position="216"/>
        <end position="234"/>
    </location>
</feature>
<evidence type="ECO:0000313" key="7">
    <source>
        <dbReference type="Proteomes" id="UP000326344"/>
    </source>
</evidence>
<organism evidence="6 7">
    <name type="scientific">Larkinella humicola</name>
    <dbReference type="NCBI Taxonomy" id="2607654"/>
    <lineage>
        <taxon>Bacteria</taxon>
        <taxon>Pseudomonadati</taxon>
        <taxon>Bacteroidota</taxon>
        <taxon>Cytophagia</taxon>
        <taxon>Cytophagales</taxon>
        <taxon>Spirosomataceae</taxon>
        <taxon>Larkinella</taxon>
    </lineage>
</organism>
<protein>
    <recommendedName>
        <fullName evidence="5">Probable membrane transporter protein</fullName>
    </recommendedName>
</protein>
<evidence type="ECO:0000256" key="2">
    <source>
        <dbReference type="ARBA" id="ARBA00022692"/>
    </source>
</evidence>
<dbReference type="Proteomes" id="UP000326344">
    <property type="component" value="Unassembled WGS sequence"/>
</dbReference>
<evidence type="ECO:0000256" key="5">
    <source>
        <dbReference type="RuleBase" id="RU363041"/>
    </source>
</evidence>
<dbReference type="PANTHER" id="PTHR43701:SF2">
    <property type="entry name" value="MEMBRANE TRANSPORTER PROTEIN YJNA-RELATED"/>
    <property type="match status" value="1"/>
</dbReference>